<keyword evidence="2" id="KW-1185">Reference proteome</keyword>
<organism evidence="1 2">
    <name type="scientific">Paracoccus nototheniae</name>
    <dbReference type="NCBI Taxonomy" id="2489002"/>
    <lineage>
        <taxon>Bacteria</taxon>
        <taxon>Pseudomonadati</taxon>
        <taxon>Pseudomonadota</taxon>
        <taxon>Alphaproteobacteria</taxon>
        <taxon>Rhodobacterales</taxon>
        <taxon>Paracoccaceae</taxon>
        <taxon>Paracoccus</taxon>
    </lineage>
</organism>
<dbReference type="RefSeq" id="WP_165571037.1">
    <property type="nucleotide sequence ID" value="NZ_CBCSAJ010000009.1"/>
</dbReference>
<protein>
    <recommendedName>
        <fullName evidence="3">Glyceraldehyde-3-phosphate dehydrogenase</fullName>
    </recommendedName>
</protein>
<dbReference type="Proteomes" id="UP001597302">
    <property type="component" value="Unassembled WGS sequence"/>
</dbReference>
<proteinExistence type="predicted"/>
<name>A0ABW4E484_9RHOB</name>
<sequence>MTNQIAIALLLLIFAVFAIDQIWLGGGLPLQAAKTMAAFIEYVSFWR</sequence>
<evidence type="ECO:0008006" key="3">
    <source>
        <dbReference type="Google" id="ProtNLM"/>
    </source>
</evidence>
<gene>
    <name evidence="1" type="ORF">ACFQ5P_18485</name>
</gene>
<accession>A0ABW4E484</accession>
<dbReference type="EMBL" id="JBHTOQ010000045">
    <property type="protein sequence ID" value="MFD1483285.1"/>
    <property type="molecule type" value="Genomic_DNA"/>
</dbReference>
<reference evidence="2" key="1">
    <citation type="journal article" date="2019" name="Int. J. Syst. Evol. Microbiol.">
        <title>The Global Catalogue of Microorganisms (GCM) 10K type strain sequencing project: providing services to taxonomists for standard genome sequencing and annotation.</title>
        <authorList>
            <consortium name="The Broad Institute Genomics Platform"/>
            <consortium name="The Broad Institute Genome Sequencing Center for Infectious Disease"/>
            <person name="Wu L."/>
            <person name="Ma J."/>
        </authorList>
    </citation>
    <scope>NUCLEOTIDE SEQUENCE [LARGE SCALE GENOMIC DNA]</scope>
    <source>
        <strain evidence="2">CCM 8875</strain>
    </source>
</reference>
<evidence type="ECO:0000313" key="2">
    <source>
        <dbReference type="Proteomes" id="UP001597302"/>
    </source>
</evidence>
<comment type="caution">
    <text evidence="1">The sequence shown here is derived from an EMBL/GenBank/DDBJ whole genome shotgun (WGS) entry which is preliminary data.</text>
</comment>
<evidence type="ECO:0000313" key="1">
    <source>
        <dbReference type="EMBL" id="MFD1483285.1"/>
    </source>
</evidence>